<proteinExistence type="predicted"/>
<evidence type="ECO:0008006" key="3">
    <source>
        <dbReference type="Google" id="ProtNLM"/>
    </source>
</evidence>
<accession>A0A9W6S875</accession>
<name>A0A9W6S875_9ACTN</name>
<reference evidence="1" key="1">
    <citation type="submission" date="2023-03" db="EMBL/GenBank/DDBJ databases">
        <title>Actinoallomurus iriomotensis NBRC 103684.</title>
        <authorList>
            <person name="Ichikawa N."/>
            <person name="Sato H."/>
            <person name="Tonouchi N."/>
        </authorList>
    </citation>
    <scope>NUCLEOTIDE SEQUENCE</scope>
    <source>
        <strain evidence="1">NBRC 103684</strain>
    </source>
</reference>
<protein>
    <recommendedName>
        <fullName evidence="3">Spherulation-specific family 4</fullName>
    </recommendedName>
</protein>
<organism evidence="1 2">
    <name type="scientific">Actinoallomurus iriomotensis</name>
    <dbReference type="NCBI Taxonomy" id="478107"/>
    <lineage>
        <taxon>Bacteria</taxon>
        <taxon>Bacillati</taxon>
        <taxon>Actinomycetota</taxon>
        <taxon>Actinomycetes</taxon>
        <taxon>Streptosporangiales</taxon>
        <taxon>Thermomonosporaceae</taxon>
        <taxon>Actinoallomurus</taxon>
    </lineage>
</organism>
<dbReference type="PANTHER" id="PTHR35040:SF7">
    <property type="entry name" value="FIBRONECTIN TYPE-III DOMAIN-CONTAINING PROTEIN-RELATED"/>
    <property type="match status" value="1"/>
</dbReference>
<dbReference type="AlphaFoldDB" id="A0A9W6S875"/>
<dbReference type="EMBL" id="BSTK01000008">
    <property type="protein sequence ID" value="GLY87492.1"/>
    <property type="molecule type" value="Genomic_DNA"/>
</dbReference>
<keyword evidence="2" id="KW-1185">Reference proteome</keyword>
<evidence type="ECO:0000313" key="2">
    <source>
        <dbReference type="Proteomes" id="UP001165074"/>
    </source>
</evidence>
<comment type="caution">
    <text evidence="1">The sequence shown here is derived from an EMBL/GenBank/DDBJ whole genome shotgun (WGS) entry which is preliminary data.</text>
</comment>
<sequence length="270" mass="28407">MLVLGLTAAGVPARASAGVQHLAVPAYFDPGGSPGSTYWTRLAQGAPAVGISVANPGSGPGTAFDQSYANAIRAAAQAGVRVIGYVDTGYFGTTGRTTRGGQTSTSAWTAQVEGDVDNWYRWYGGYGLAGIFFDDAQNVCGTGNAYVNLYIAVGSYTKQHHAGALTVDNPGAAADQCYSSAADVLVMFEGTYAAYTSWSAPSWELSSADPNRFWHLVYATSTRAAMENAVALSEQRNAGYLYVTDDDLPNPWDTLPADAYWSDELSRTGA</sequence>
<dbReference type="InterPro" id="IPR021986">
    <property type="entry name" value="Spherulin4"/>
</dbReference>
<dbReference type="Proteomes" id="UP001165074">
    <property type="component" value="Unassembled WGS sequence"/>
</dbReference>
<dbReference type="PANTHER" id="PTHR35040">
    <property type="match status" value="1"/>
</dbReference>
<gene>
    <name evidence="1" type="ORF">Airi02_054210</name>
</gene>
<evidence type="ECO:0000313" key="1">
    <source>
        <dbReference type="EMBL" id="GLY87492.1"/>
    </source>
</evidence>
<dbReference type="Pfam" id="PF12138">
    <property type="entry name" value="Spherulin4"/>
    <property type="match status" value="1"/>
</dbReference>